<comment type="caution">
    <text evidence="1">The sequence shown here is derived from an EMBL/GenBank/DDBJ whole genome shotgun (WGS) entry which is preliminary data.</text>
</comment>
<accession>A0AAD7D0C0</accession>
<evidence type="ECO:0000313" key="1">
    <source>
        <dbReference type="EMBL" id="KAJ7672780.1"/>
    </source>
</evidence>
<dbReference type="EMBL" id="JARKIE010000166">
    <property type="protein sequence ID" value="KAJ7672780.1"/>
    <property type="molecule type" value="Genomic_DNA"/>
</dbReference>
<reference evidence="1" key="1">
    <citation type="submission" date="2023-03" db="EMBL/GenBank/DDBJ databases">
        <title>Massive genome expansion in bonnet fungi (Mycena s.s.) driven by repeated elements and novel gene families across ecological guilds.</title>
        <authorList>
            <consortium name="Lawrence Berkeley National Laboratory"/>
            <person name="Harder C.B."/>
            <person name="Miyauchi S."/>
            <person name="Viragh M."/>
            <person name="Kuo A."/>
            <person name="Thoen E."/>
            <person name="Andreopoulos B."/>
            <person name="Lu D."/>
            <person name="Skrede I."/>
            <person name="Drula E."/>
            <person name="Henrissat B."/>
            <person name="Morin E."/>
            <person name="Kohler A."/>
            <person name="Barry K."/>
            <person name="LaButti K."/>
            <person name="Morin E."/>
            <person name="Salamov A."/>
            <person name="Lipzen A."/>
            <person name="Mereny Z."/>
            <person name="Hegedus B."/>
            <person name="Baldrian P."/>
            <person name="Stursova M."/>
            <person name="Weitz H."/>
            <person name="Taylor A."/>
            <person name="Grigoriev I.V."/>
            <person name="Nagy L.G."/>
            <person name="Martin F."/>
            <person name="Kauserud H."/>
        </authorList>
    </citation>
    <scope>NUCLEOTIDE SEQUENCE</scope>
    <source>
        <strain evidence="1">CBHHK067</strain>
    </source>
</reference>
<evidence type="ECO:0000313" key="2">
    <source>
        <dbReference type="Proteomes" id="UP001221757"/>
    </source>
</evidence>
<dbReference type="Proteomes" id="UP001221757">
    <property type="component" value="Unassembled WGS sequence"/>
</dbReference>
<proteinExistence type="predicted"/>
<gene>
    <name evidence="1" type="ORF">B0H17DRAFT_178821</name>
</gene>
<name>A0AAD7D0C0_MYCRO</name>
<dbReference type="AlphaFoldDB" id="A0AAD7D0C0"/>
<keyword evidence="2" id="KW-1185">Reference proteome</keyword>
<sequence>MDICFGSNSDYLAAFFSTALKKAKGFHGDGKRQSKEFRQNILAQDLQRCSISGDVKTLEATHIVDRYIGSPLFGAVLEAIGQACSLYDRLPSSVLDSAQEETAYLLADIRVSPGQYMASKPTRIDQLDNGEALSPSLRHERDIEAGYCVDPTTGVHLWFNLATADNRASVPDFGALASSAPPFLPPDSLLYSNQPGKQEVHDARFFPRTLALYTTFCKRFLPRATKEALAEHVLTVTAALMAGDSPPSAGVARPHPESPNPKALTDFVASKAHREAYADVWLAVAEAQYLPSFDEEEMEEEMEEEKERELAEHLEGLHPYLRGKDLPVEEVERYHRDAVMRAIFLLHLGAAIAGNSRLLS</sequence>
<organism evidence="1 2">
    <name type="scientific">Mycena rosella</name>
    <name type="common">Pink bonnet</name>
    <name type="synonym">Agaricus rosellus</name>
    <dbReference type="NCBI Taxonomy" id="1033263"/>
    <lineage>
        <taxon>Eukaryota</taxon>
        <taxon>Fungi</taxon>
        <taxon>Dikarya</taxon>
        <taxon>Basidiomycota</taxon>
        <taxon>Agaricomycotina</taxon>
        <taxon>Agaricomycetes</taxon>
        <taxon>Agaricomycetidae</taxon>
        <taxon>Agaricales</taxon>
        <taxon>Marasmiineae</taxon>
        <taxon>Mycenaceae</taxon>
        <taxon>Mycena</taxon>
    </lineage>
</organism>
<protein>
    <submittedName>
        <fullName evidence="1">Uncharacterized protein</fullName>
    </submittedName>
</protein>